<keyword evidence="1" id="KW-0732">Signal</keyword>
<evidence type="ECO:0000313" key="2">
    <source>
        <dbReference type="EMBL" id="KAB0575338.1"/>
    </source>
</evidence>
<keyword evidence="3" id="KW-1185">Reference proteome</keyword>
<name>A0A643F9T5_IDEDE</name>
<evidence type="ECO:0000313" key="3">
    <source>
        <dbReference type="Proteomes" id="UP000430120"/>
    </source>
</evidence>
<organism evidence="2 3">
    <name type="scientific">Ideonella dechloratans</name>
    <dbReference type="NCBI Taxonomy" id="36863"/>
    <lineage>
        <taxon>Bacteria</taxon>
        <taxon>Pseudomonadati</taxon>
        <taxon>Pseudomonadota</taxon>
        <taxon>Betaproteobacteria</taxon>
        <taxon>Burkholderiales</taxon>
        <taxon>Sphaerotilaceae</taxon>
        <taxon>Ideonella</taxon>
    </lineage>
</organism>
<feature type="signal peptide" evidence="1">
    <location>
        <begin position="1"/>
        <end position="33"/>
    </location>
</feature>
<dbReference type="OrthoDB" id="9149491at2"/>
<accession>A0A643F9T5</accession>
<dbReference type="AlphaFoldDB" id="A0A643F9T5"/>
<reference evidence="2 3" key="1">
    <citation type="submission" date="2019-09" db="EMBL/GenBank/DDBJ databases">
        <title>Draft genome sequences of 48 bacterial type strains from the CCUG.</title>
        <authorList>
            <person name="Tunovic T."/>
            <person name="Pineiro-Iglesias B."/>
            <person name="Unosson C."/>
            <person name="Inganas E."/>
            <person name="Ohlen M."/>
            <person name="Cardew S."/>
            <person name="Jensie-Markopoulos S."/>
            <person name="Salva-Serra F."/>
            <person name="Jaen-Luchoro D."/>
            <person name="Karlsson R."/>
            <person name="Svensson-Stadler L."/>
            <person name="Chun J."/>
            <person name="Moore E."/>
        </authorList>
    </citation>
    <scope>NUCLEOTIDE SEQUENCE [LARGE SCALE GENOMIC DNA]</scope>
    <source>
        <strain evidence="2 3">CCUG 30977</strain>
    </source>
</reference>
<feature type="chain" id="PRO_5024860646" evidence="1">
    <location>
        <begin position="34"/>
        <end position="418"/>
    </location>
</feature>
<dbReference type="Proteomes" id="UP000430120">
    <property type="component" value="Unassembled WGS sequence"/>
</dbReference>
<protein>
    <submittedName>
        <fullName evidence="2">Uncharacterized protein</fullName>
    </submittedName>
</protein>
<evidence type="ECO:0000256" key="1">
    <source>
        <dbReference type="SAM" id="SignalP"/>
    </source>
</evidence>
<proteinExistence type="predicted"/>
<sequence length="418" mass="45581">MKILKADFPCFFSGPLKGLAGICLAALAAAVPAATVPAAGFAPNEVQANARVDLLDTEFSQSRNMFTWCDYQGHLWVGKLDPATGNIVTPTYKLIDADAITPAEMGITTNGPEWVATATGDHLVYTKFVAGQTPSAKTARLAYAQLNADGSVNTVSVLGPDLPRNAPYASDDEGDANPRISYVDQFNRHYWRYLNDDTSEKQVKGMKATPKPVSVRFVRGANALVYAQNVNGVKQVFMLKMDSGKLMQITTDDGDKDLRTVPWMWSAPEFNGKQVLMTTVNETELRFYRPMDKDGDGVATWTLFNTITMPAGTTVASPEPFVYNGKSYVSMALTETANGFPSSIWLGVVNPKNAAFWKVSDDSTLRVRMDPEVYITDNGPVVFYNRFDPSRATGDQPPWCGDCSEGLFRATSGILPGN</sequence>
<comment type="caution">
    <text evidence="2">The sequence shown here is derived from an EMBL/GenBank/DDBJ whole genome shotgun (WGS) entry which is preliminary data.</text>
</comment>
<dbReference type="RefSeq" id="WP_151125609.1">
    <property type="nucleotide sequence ID" value="NZ_CP088081.1"/>
</dbReference>
<gene>
    <name evidence="2" type="ORF">F7Q92_18700</name>
</gene>
<dbReference type="SUPFAM" id="SSF89372">
    <property type="entry name" value="Fucose-specific lectin"/>
    <property type="match status" value="1"/>
</dbReference>
<dbReference type="EMBL" id="VZPB01000065">
    <property type="protein sequence ID" value="KAB0575338.1"/>
    <property type="molecule type" value="Genomic_DNA"/>
</dbReference>